<dbReference type="RefSeq" id="WP_145220896.1">
    <property type="nucleotide sequence ID" value="NZ_CP036432.1"/>
</dbReference>
<keyword evidence="3" id="KW-1185">Reference proteome</keyword>
<protein>
    <submittedName>
        <fullName evidence="2">Uncharacterized protein</fullName>
    </submittedName>
</protein>
<evidence type="ECO:0000256" key="1">
    <source>
        <dbReference type="SAM" id="MobiDB-lite"/>
    </source>
</evidence>
<accession>A0ABX5Y695</accession>
<dbReference type="EMBL" id="CP036432">
    <property type="protein sequence ID" value="QDV88531.1"/>
    <property type="molecule type" value="Genomic_DNA"/>
</dbReference>
<gene>
    <name evidence="2" type="ORF">TBK1r_75650</name>
</gene>
<evidence type="ECO:0000313" key="3">
    <source>
        <dbReference type="Proteomes" id="UP000318081"/>
    </source>
</evidence>
<sequence>MARRKATPAEDAWKERYAKYEAQCHEAAKIEDEAEKAAAFENCNRVYRELMAKPEAPKPRTEPTIEESAFMDIEVFLFLHGQNLPKTEQYAWRQWLNAGGTQKPPPTRDDELTRLVELWKWTAPSTPRARPSSRGRKREYDPDNDAEIADQWQKSKEAGITKRDFCDDRELRVEAFDNLLDRVRKRPKSDSE</sequence>
<evidence type="ECO:0000313" key="2">
    <source>
        <dbReference type="EMBL" id="QDV88531.1"/>
    </source>
</evidence>
<reference evidence="2 3" key="1">
    <citation type="submission" date="2019-02" db="EMBL/GenBank/DDBJ databases">
        <title>Deep-cultivation of Planctomycetes and their phenomic and genomic characterization uncovers novel biology.</title>
        <authorList>
            <person name="Wiegand S."/>
            <person name="Jogler M."/>
            <person name="Boedeker C."/>
            <person name="Pinto D."/>
            <person name="Vollmers J."/>
            <person name="Rivas-Marin E."/>
            <person name="Kohn T."/>
            <person name="Peeters S.H."/>
            <person name="Heuer A."/>
            <person name="Rast P."/>
            <person name="Oberbeckmann S."/>
            <person name="Bunk B."/>
            <person name="Jeske O."/>
            <person name="Meyerdierks A."/>
            <person name="Storesund J.E."/>
            <person name="Kallscheuer N."/>
            <person name="Luecker S."/>
            <person name="Lage O.M."/>
            <person name="Pohl T."/>
            <person name="Merkel B.J."/>
            <person name="Hornburger P."/>
            <person name="Mueller R.-W."/>
            <person name="Bruemmer F."/>
            <person name="Labrenz M."/>
            <person name="Spormann A.M."/>
            <person name="Op den Camp H."/>
            <person name="Overmann J."/>
            <person name="Amann R."/>
            <person name="Jetten M.S.M."/>
            <person name="Mascher T."/>
            <person name="Medema M.H."/>
            <person name="Devos D.P."/>
            <person name="Kaster A.-K."/>
            <person name="Ovreas L."/>
            <person name="Rohde M."/>
            <person name="Galperin M.Y."/>
            <person name="Jogler C."/>
        </authorList>
    </citation>
    <scope>NUCLEOTIDE SEQUENCE [LARGE SCALE GENOMIC DNA]</scope>
    <source>
        <strain evidence="2 3">TBK1r</strain>
    </source>
</reference>
<organism evidence="2 3">
    <name type="scientific">Stieleria magnilauensis</name>
    <dbReference type="NCBI Taxonomy" id="2527963"/>
    <lineage>
        <taxon>Bacteria</taxon>
        <taxon>Pseudomonadati</taxon>
        <taxon>Planctomycetota</taxon>
        <taxon>Planctomycetia</taxon>
        <taxon>Pirellulales</taxon>
        <taxon>Pirellulaceae</taxon>
        <taxon>Stieleria</taxon>
    </lineage>
</organism>
<dbReference type="Proteomes" id="UP000318081">
    <property type="component" value="Chromosome"/>
</dbReference>
<proteinExistence type="predicted"/>
<feature type="region of interest" description="Disordered" evidence="1">
    <location>
        <begin position="124"/>
        <end position="155"/>
    </location>
</feature>
<name>A0ABX5Y695_9BACT</name>